<dbReference type="Proteomes" id="UP000054097">
    <property type="component" value="Unassembled WGS sequence"/>
</dbReference>
<evidence type="ECO:0000313" key="2">
    <source>
        <dbReference type="Proteomes" id="UP000054097"/>
    </source>
</evidence>
<dbReference type="HOGENOM" id="CLU_1939431_0_0_1"/>
<keyword evidence="2" id="KW-1185">Reference proteome</keyword>
<sequence length="130" mass="14172">MPVHKAAVAVAGQSYYDALWAEGGLRAKRSSYLGNTRPNTSLNNVLRRLLFETKSVQCRQALPPHTAQGGSPLSFVAARPTEKQQLLLPNLKKSALRSDAGPGVWLTTRICRRASLSLIIGRILEPAPRT</sequence>
<dbReference type="EMBL" id="KN824292">
    <property type="protein sequence ID" value="KIM28604.1"/>
    <property type="molecule type" value="Genomic_DNA"/>
</dbReference>
<organism evidence="1 2">
    <name type="scientific">Serendipita vermifera MAFF 305830</name>
    <dbReference type="NCBI Taxonomy" id="933852"/>
    <lineage>
        <taxon>Eukaryota</taxon>
        <taxon>Fungi</taxon>
        <taxon>Dikarya</taxon>
        <taxon>Basidiomycota</taxon>
        <taxon>Agaricomycotina</taxon>
        <taxon>Agaricomycetes</taxon>
        <taxon>Sebacinales</taxon>
        <taxon>Serendipitaceae</taxon>
        <taxon>Serendipita</taxon>
    </lineage>
</organism>
<dbReference type="AlphaFoldDB" id="A0A0C3B952"/>
<protein>
    <submittedName>
        <fullName evidence="1">Uncharacterized protein</fullName>
    </submittedName>
</protein>
<proteinExistence type="predicted"/>
<evidence type="ECO:0000313" key="1">
    <source>
        <dbReference type="EMBL" id="KIM28604.1"/>
    </source>
</evidence>
<name>A0A0C3B952_SERVB</name>
<gene>
    <name evidence="1" type="ORF">M408DRAFT_329372</name>
</gene>
<reference evidence="1 2" key="1">
    <citation type="submission" date="2014-04" db="EMBL/GenBank/DDBJ databases">
        <authorList>
            <consortium name="DOE Joint Genome Institute"/>
            <person name="Kuo A."/>
            <person name="Zuccaro A."/>
            <person name="Kohler A."/>
            <person name="Nagy L.G."/>
            <person name="Floudas D."/>
            <person name="Copeland A."/>
            <person name="Barry K.W."/>
            <person name="Cichocki N."/>
            <person name="Veneault-Fourrey C."/>
            <person name="LaButti K."/>
            <person name="Lindquist E.A."/>
            <person name="Lipzen A."/>
            <person name="Lundell T."/>
            <person name="Morin E."/>
            <person name="Murat C."/>
            <person name="Sun H."/>
            <person name="Tunlid A."/>
            <person name="Henrissat B."/>
            <person name="Grigoriev I.V."/>
            <person name="Hibbett D.S."/>
            <person name="Martin F."/>
            <person name="Nordberg H.P."/>
            <person name="Cantor M.N."/>
            <person name="Hua S.X."/>
        </authorList>
    </citation>
    <scope>NUCLEOTIDE SEQUENCE [LARGE SCALE GENOMIC DNA]</scope>
    <source>
        <strain evidence="1 2">MAFF 305830</strain>
    </source>
</reference>
<reference evidence="2" key="2">
    <citation type="submission" date="2015-01" db="EMBL/GenBank/DDBJ databases">
        <title>Evolutionary Origins and Diversification of the Mycorrhizal Mutualists.</title>
        <authorList>
            <consortium name="DOE Joint Genome Institute"/>
            <consortium name="Mycorrhizal Genomics Consortium"/>
            <person name="Kohler A."/>
            <person name="Kuo A."/>
            <person name="Nagy L.G."/>
            <person name="Floudas D."/>
            <person name="Copeland A."/>
            <person name="Barry K.W."/>
            <person name="Cichocki N."/>
            <person name="Veneault-Fourrey C."/>
            <person name="LaButti K."/>
            <person name="Lindquist E.A."/>
            <person name="Lipzen A."/>
            <person name="Lundell T."/>
            <person name="Morin E."/>
            <person name="Murat C."/>
            <person name="Riley R."/>
            <person name="Ohm R."/>
            <person name="Sun H."/>
            <person name="Tunlid A."/>
            <person name="Henrissat B."/>
            <person name="Grigoriev I.V."/>
            <person name="Hibbett D.S."/>
            <person name="Martin F."/>
        </authorList>
    </citation>
    <scope>NUCLEOTIDE SEQUENCE [LARGE SCALE GENOMIC DNA]</scope>
    <source>
        <strain evidence="2">MAFF 305830</strain>
    </source>
</reference>
<accession>A0A0C3B952</accession>